<dbReference type="InterPro" id="IPR001129">
    <property type="entry name" value="Membr-assoc_MAPEG"/>
</dbReference>
<proteinExistence type="predicted"/>
<evidence type="ECO:0000256" key="5">
    <source>
        <dbReference type="SAM" id="Phobius"/>
    </source>
</evidence>
<feature type="transmembrane region" description="Helical" evidence="5">
    <location>
        <begin position="7"/>
        <end position="28"/>
    </location>
</feature>
<evidence type="ECO:0000256" key="4">
    <source>
        <dbReference type="ARBA" id="ARBA00023136"/>
    </source>
</evidence>
<gene>
    <name evidence="6" type="ORF">CNR27_12990</name>
</gene>
<dbReference type="KEGG" id="lum:CNR27_12990"/>
<keyword evidence="2 5" id="KW-0812">Transmembrane</keyword>
<protein>
    <recommendedName>
        <fullName evidence="8">MAPEG family protein</fullName>
    </recommendedName>
</protein>
<dbReference type="PANTHER" id="PTHR35371">
    <property type="entry name" value="INNER MEMBRANE PROTEIN"/>
    <property type="match status" value="1"/>
</dbReference>
<organism evidence="6 7">
    <name type="scientific">Luteimonas chenhongjianii</name>
    <dbReference type="NCBI Taxonomy" id="2006110"/>
    <lineage>
        <taxon>Bacteria</taxon>
        <taxon>Pseudomonadati</taxon>
        <taxon>Pseudomonadota</taxon>
        <taxon>Gammaproteobacteria</taxon>
        <taxon>Lysobacterales</taxon>
        <taxon>Lysobacteraceae</taxon>
        <taxon>Luteimonas</taxon>
    </lineage>
</organism>
<dbReference type="GO" id="GO:0016020">
    <property type="term" value="C:membrane"/>
    <property type="evidence" value="ECO:0007669"/>
    <property type="project" value="UniProtKB-SubCell"/>
</dbReference>
<keyword evidence="3 5" id="KW-1133">Transmembrane helix</keyword>
<dbReference type="OrthoDB" id="513661at2"/>
<comment type="subcellular location">
    <subcellularLocation>
        <location evidence="1">Membrane</location>
    </subcellularLocation>
</comment>
<evidence type="ECO:0008006" key="8">
    <source>
        <dbReference type="Google" id="ProtNLM"/>
    </source>
</evidence>
<evidence type="ECO:0000256" key="1">
    <source>
        <dbReference type="ARBA" id="ARBA00004370"/>
    </source>
</evidence>
<dbReference type="Pfam" id="PF01124">
    <property type="entry name" value="MAPEG"/>
    <property type="match status" value="1"/>
</dbReference>
<reference evidence="7" key="1">
    <citation type="submission" date="2017-09" db="EMBL/GenBank/DDBJ databases">
        <title>Luteimonas liuhanmingii sp.nov., isolated from the intestinal contents of Tibetan Plateau Pika in Yushu, Qinghai Province, China.</title>
        <authorList>
            <person name="Gui Z."/>
        </authorList>
    </citation>
    <scope>NUCLEOTIDE SEQUENCE [LARGE SCALE GENOMIC DNA]</scope>
    <source>
        <strain evidence="7">100111</strain>
    </source>
</reference>
<dbReference type="Gene3D" id="1.20.120.550">
    <property type="entry name" value="Membrane associated eicosanoid/glutathione metabolism-like domain"/>
    <property type="match status" value="1"/>
</dbReference>
<evidence type="ECO:0000256" key="2">
    <source>
        <dbReference type="ARBA" id="ARBA00022692"/>
    </source>
</evidence>
<dbReference type="InterPro" id="IPR023352">
    <property type="entry name" value="MAPEG-like_dom_sf"/>
</dbReference>
<name>A0A290XGN2_9GAMM</name>
<keyword evidence="7" id="KW-1185">Reference proteome</keyword>
<dbReference type="Proteomes" id="UP000218968">
    <property type="component" value="Chromosome"/>
</dbReference>
<sequence>MTIELQTLGWAIVLGLVHIGVAAAFATAQRGVRWNAGNRDGAAPPLTGAAIRTAAASRNFLETFPFFAAAVLALVVAGRSNAETAFAAQLYLWARVAYLPVYAIGIPYLRSVIWIVSLWGIVQLLVPLLRA</sequence>
<evidence type="ECO:0000256" key="3">
    <source>
        <dbReference type="ARBA" id="ARBA00022989"/>
    </source>
</evidence>
<feature type="transmembrane region" description="Helical" evidence="5">
    <location>
        <begin position="112"/>
        <end position="129"/>
    </location>
</feature>
<dbReference type="PANTHER" id="PTHR35371:SF1">
    <property type="entry name" value="BLR7753 PROTEIN"/>
    <property type="match status" value="1"/>
</dbReference>
<keyword evidence="4 5" id="KW-0472">Membrane</keyword>
<dbReference type="SUPFAM" id="SSF161084">
    <property type="entry name" value="MAPEG domain-like"/>
    <property type="match status" value="1"/>
</dbReference>
<feature type="transmembrane region" description="Helical" evidence="5">
    <location>
        <begin position="90"/>
        <end position="106"/>
    </location>
</feature>
<dbReference type="EMBL" id="CP023406">
    <property type="protein sequence ID" value="ATD68233.1"/>
    <property type="molecule type" value="Genomic_DNA"/>
</dbReference>
<evidence type="ECO:0000313" key="6">
    <source>
        <dbReference type="EMBL" id="ATD68233.1"/>
    </source>
</evidence>
<feature type="transmembrane region" description="Helical" evidence="5">
    <location>
        <begin position="60"/>
        <end position="78"/>
    </location>
</feature>
<accession>A0A290XGN2</accession>
<dbReference type="AlphaFoldDB" id="A0A290XGN2"/>
<evidence type="ECO:0000313" key="7">
    <source>
        <dbReference type="Proteomes" id="UP000218968"/>
    </source>
</evidence>
<dbReference type="RefSeq" id="WP_096299393.1">
    <property type="nucleotide sequence ID" value="NZ_CP023406.1"/>
</dbReference>